<feature type="domain" description="ATPase of the ABC class N-terminal" evidence="2">
    <location>
        <begin position="5"/>
        <end position="165"/>
    </location>
</feature>
<dbReference type="Pfam" id="PF09818">
    <property type="entry name" value="ABC_ATPase"/>
    <property type="match status" value="1"/>
</dbReference>
<evidence type="ECO:0000259" key="3">
    <source>
        <dbReference type="Pfam" id="PF21117"/>
    </source>
</evidence>
<accession>A0A1G5HZ75</accession>
<dbReference type="InterPro" id="IPR049069">
    <property type="entry name" value="MRB1590-like_C"/>
</dbReference>
<evidence type="ECO:0000259" key="2">
    <source>
        <dbReference type="Pfam" id="PF20446"/>
    </source>
</evidence>
<feature type="domain" description="MRB1590-like C-terminal" evidence="3">
    <location>
        <begin position="469"/>
        <end position="566"/>
    </location>
</feature>
<dbReference type="AlphaFoldDB" id="A0A1G5HZ75"/>
<evidence type="ECO:0000259" key="1">
    <source>
        <dbReference type="Pfam" id="PF09818"/>
    </source>
</evidence>
<evidence type="ECO:0000313" key="5">
    <source>
        <dbReference type="Proteomes" id="UP000198870"/>
    </source>
</evidence>
<name>A0A1G5HZ75_9BACT</name>
<dbReference type="RefSeq" id="WP_092213118.1">
    <property type="nucleotide sequence ID" value="NZ_FMUX01000016.1"/>
</dbReference>
<dbReference type="OrthoDB" id="9809999at2"/>
<evidence type="ECO:0000313" key="4">
    <source>
        <dbReference type="EMBL" id="SCY69103.1"/>
    </source>
</evidence>
<dbReference type="InterPro" id="IPR046834">
    <property type="entry name" value="ABC_ATPase_C"/>
</dbReference>
<feature type="domain" description="ATPase of the ABC class C-terminal" evidence="1">
    <location>
        <begin position="171"/>
        <end position="445"/>
    </location>
</feature>
<dbReference type="EMBL" id="FMUX01000016">
    <property type="protein sequence ID" value="SCY69103.1"/>
    <property type="molecule type" value="Genomic_DNA"/>
</dbReference>
<dbReference type="SUPFAM" id="SSF52540">
    <property type="entry name" value="P-loop containing nucleoside triphosphate hydrolases"/>
    <property type="match status" value="1"/>
</dbReference>
<keyword evidence="5" id="KW-1185">Reference proteome</keyword>
<dbReference type="InterPro" id="IPR019195">
    <property type="entry name" value="ABC_ATPase_put"/>
</dbReference>
<gene>
    <name evidence="4" type="ORF">SAMN05216233_116113</name>
</gene>
<protein>
    <submittedName>
        <fullName evidence="4">Predicted ATPase of the ABC class</fullName>
    </submittedName>
</protein>
<dbReference type="Pfam" id="PF20446">
    <property type="entry name" value="ABC_N"/>
    <property type="match status" value="1"/>
</dbReference>
<organism evidence="4 5">
    <name type="scientific">Desulfoluna spongiiphila</name>
    <dbReference type="NCBI Taxonomy" id="419481"/>
    <lineage>
        <taxon>Bacteria</taxon>
        <taxon>Pseudomonadati</taxon>
        <taxon>Thermodesulfobacteriota</taxon>
        <taxon>Desulfobacteria</taxon>
        <taxon>Desulfobacterales</taxon>
        <taxon>Desulfolunaceae</taxon>
        <taxon>Desulfoluna</taxon>
    </lineage>
</organism>
<dbReference type="InterPro" id="IPR027417">
    <property type="entry name" value="P-loop_NTPase"/>
</dbReference>
<reference evidence="4 5" key="1">
    <citation type="submission" date="2016-10" db="EMBL/GenBank/DDBJ databases">
        <authorList>
            <person name="de Groot N.N."/>
        </authorList>
    </citation>
    <scope>NUCLEOTIDE SEQUENCE [LARGE SCALE GENOMIC DNA]</scope>
    <source>
        <strain evidence="4 5">AA1</strain>
    </source>
</reference>
<proteinExistence type="predicted"/>
<dbReference type="Proteomes" id="UP000198870">
    <property type="component" value="Unassembled WGS sequence"/>
</dbReference>
<dbReference type="Pfam" id="PF21117">
    <property type="entry name" value="MRB1590_C"/>
    <property type="match status" value="1"/>
</dbReference>
<dbReference type="InterPro" id="IPR046833">
    <property type="entry name" value="ABC_N"/>
</dbReference>
<sequence length="584" mass="63365">MKDAQTLRETLRRIDGRGYKAYKELQGTYAFEAFTLFIDHVQGDPFAQPSRLRVRVDRTASGFDASFTSGPSRTVALCDYLTRLFSRTARRVTKGIRGTGKGGLILIDTPAQEILPRTAMSVTDNHVEARFFLGLPAFGRRIAGRDAMEMLLSELPAIATEALFFKEDRRAALTAHVECCEDADALREKLSALNRVAFLANGALLPRASGIDPRPLGSGAIPFSSPATLRMEVELPNRGKVTGMGIPEGVTLIVGGGFHGKSTLLNALELGVYNHIPGDGRELVVTRPDALKIRAADGRSISGTDISPFINNLPFGRSTTAFHTQNASGSTSQAAGICEGIEAGARLLLLDEDTSATNFMIRDEKMQHLVASENEPITPFIDRVKELHDSQGVSTILVMGGSGDYFATADHVIQMTDYAPEDVTEKAHGIAKEHADGRMVETTGPLRPVTHRSPRPKSIPLEERRGRVKITTYGRHEMVLGTTRITFDDVEQIVEPSQTRALAQAVAMATPLMDGARTLTDILDRVMETVATQGLESLSDILRGDLAAFRKLELAAVINRARTLKTVPSEVNGGPKNMPPAARD</sequence>
<dbReference type="PANTHER" id="PTHR38149">
    <property type="entry name" value="ATPASE"/>
    <property type="match status" value="1"/>
</dbReference>
<dbReference type="PANTHER" id="PTHR38149:SF1">
    <property type="entry name" value="ATPASE"/>
    <property type="match status" value="1"/>
</dbReference>